<feature type="chain" id="PRO_5015911407" description="FG-GAP repeat-containing protein" evidence="3">
    <location>
        <begin position="20"/>
        <end position="746"/>
    </location>
</feature>
<evidence type="ECO:0000256" key="2">
    <source>
        <dbReference type="SAM" id="Phobius"/>
    </source>
</evidence>
<dbReference type="EMBL" id="BDRX01000180">
    <property type="protein sequence ID" value="GBF99911.1"/>
    <property type="molecule type" value="Genomic_DNA"/>
</dbReference>
<gene>
    <name evidence="4" type="ORF">Rsub_12819</name>
</gene>
<accession>A0A2V0PJD2</accession>
<keyword evidence="2" id="KW-0472">Membrane</keyword>
<keyword evidence="5" id="KW-1185">Reference proteome</keyword>
<dbReference type="FunCoup" id="A0A2V0PJD2">
    <property type="interactions" value="602"/>
</dbReference>
<evidence type="ECO:0008006" key="6">
    <source>
        <dbReference type="Google" id="ProtNLM"/>
    </source>
</evidence>
<organism evidence="4 5">
    <name type="scientific">Raphidocelis subcapitata</name>
    <dbReference type="NCBI Taxonomy" id="307507"/>
    <lineage>
        <taxon>Eukaryota</taxon>
        <taxon>Viridiplantae</taxon>
        <taxon>Chlorophyta</taxon>
        <taxon>core chlorophytes</taxon>
        <taxon>Chlorophyceae</taxon>
        <taxon>CS clade</taxon>
        <taxon>Sphaeropleales</taxon>
        <taxon>Selenastraceae</taxon>
        <taxon>Raphidocelis</taxon>
    </lineage>
</organism>
<keyword evidence="2" id="KW-0812">Transmembrane</keyword>
<evidence type="ECO:0000256" key="3">
    <source>
        <dbReference type="SAM" id="SignalP"/>
    </source>
</evidence>
<feature type="compositionally biased region" description="Low complexity" evidence="1">
    <location>
        <begin position="376"/>
        <end position="395"/>
    </location>
</feature>
<dbReference type="Proteomes" id="UP000247498">
    <property type="component" value="Unassembled WGS sequence"/>
</dbReference>
<dbReference type="OrthoDB" id="270568at2759"/>
<protein>
    <recommendedName>
        <fullName evidence="6">FG-GAP repeat-containing protein</fullName>
    </recommendedName>
</protein>
<feature type="transmembrane region" description="Helical" evidence="2">
    <location>
        <begin position="707"/>
        <end position="725"/>
    </location>
</feature>
<evidence type="ECO:0000313" key="5">
    <source>
        <dbReference type="Proteomes" id="UP000247498"/>
    </source>
</evidence>
<dbReference type="InParanoid" id="A0A2V0PJD2"/>
<feature type="signal peptide" evidence="3">
    <location>
        <begin position="1"/>
        <end position="19"/>
    </location>
</feature>
<evidence type="ECO:0000313" key="4">
    <source>
        <dbReference type="EMBL" id="GBF99911.1"/>
    </source>
</evidence>
<dbReference type="AlphaFoldDB" id="A0A2V0PJD2"/>
<proteinExistence type="predicted"/>
<reference evidence="4 5" key="1">
    <citation type="journal article" date="2018" name="Sci. Rep.">
        <title>Raphidocelis subcapitata (=Pseudokirchneriella subcapitata) provides an insight into genome evolution and environmental adaptations in the Sphaeropleales.</title>
        <authorList>
            <person name="Suzuki S."/>
            <person name="Yamaguchi H."/>
            <person name="Nakajima N."/>
            <person name="Kawachi M."/>
        </authorList>
    </citation>
    <scope>NUCLEOTIDE SEQUENCE [LARGE SCALE GENOMIC DNA]</scope>
    <source>
        <strain evidence="4 5">NIES-35</strain>
    </source>
</reference>
<comment type="caution">
    <text evidence="4">The sequence shown here is derived from an EMBL/GenBank/DDBJ whole genome shotgun (WGS) entry which is preliminary data.</text>
</comment>
<dbReference type="InterPro" id="IPR028994">
    <property type="entry name" value="Integrin_alpha_N"/>
</dbReference>
<feature type="region of interest" description="Disordered" evidence="1">
    <location>
        <begin position="376"/>
        <end position="399"/>
    </location>
</feature>
<keyword evidence="2" id="KW-1133">Transmembrane helix</keyword>
<sequence>MRKRDVAIVLLSCFGLFLSLENEGSISFRKAWYHTGSSRLGEKLAEFDAAEALPPPLVVDLNGDGSLEVVTITHDYSLLLLKPAPPGRAGEGFAPATVIAQASLLPQKIVVGVDRRPVALAAGYLDPEPRERVRPPRKQVLVVVTASWRVMAFDHNLALLWEADVEGGAGRARARLHEVAVLVTPHRVRTADRGLIVVGGDTLVGRLAAGAAGLDEAAAEGARSAGGVLAGVLEDEEAWEAAEASRARSAAGAAGEGAGVAAGTALGAGADASRHFDYHAFEGATGDARWSHTAGSFHGAELEAASEELTPQNSYKLDAERLAARHYGELSCRDFRESVLHALPHLWARPLDTRLEAAAFVRHREGAGSMKQQLARTAAERAASAGRGSSPPSASWLFNAGRRSRTPAAAAREQRGAAARHPYLAANNSAANAVVGHIQEGLEVVHLYTGRTLCELHLPAGQLHADVNGDGVIDHIALSAGGRGGDDGPPLLHHVASRGHASLGGCLARATSGIPPHEVLWVADLCARRRGVEESLLPARDAAGGGFVNAHGASHGGDDLSFAPPAFLPLPRADGGYSQLRGQNGLVGVLGSDGVITALSQHGDRLWQRFLETGWNEELTPGMLASLLPLPLRRGGVPAALLAVGADLAVAVSEHGSELARLPLAFPPLSPPLVADFDGDGLNDLVFVTAGGLFGYAQVQHLGGLNLGALLLALMVALAVVWWGAQQGDPTAGGARARKLRSTDVD</sequence>
<dbReference type="SUPFAM" id="SSF69318">
    <property type="entry name" value="Integrin alpha N-terminal domain"/>
    <property type="match status" value="1"/>
</dbReference>
<keyword evidence="3" id="KW-0732">Signal</keyword>
<name>A0A2V0PJD2_9CHLO</name>
<dbReference type="PANTHER" id="PTHR34284">
    <property type="entry name" value="FG-GAP REPEAT-CONTAINING PROTEIN"/>
    <property type="match status" value="1"/>
</dbReference>
<dbReference type="PANTHER" id="PTHR34284:SF1">
    <property type="entry name" value="FG-GAP REPEAT-CONTAINING PROTEIN"/>
    <property type="match status" value="1"/>
</dbReference>
<evidence type="ECO:0000256" key="1">
    <source>
        <dbReference type="SAM" id="MobiDB-lite"/>
    </source>
</evidence>